<organism evidence="8 9">
    <name type="scientific">Panaeolus cyanescens</name>
    <dbReference type="NCBI Taxonomy" id="181874"/>
    <lineage>
        <taxon>Eukaryota</taxon>
        <taxon>Fungi</taxon>
        <taxon>Dikarya</taxon>
        <taxon>Basidiomycota</taxon>
        <taxon>Agaricomycotina</taxon>
        <taxon>Agaricomycetes</taxon>
        <taxon>Agaricomycetidae</taxon>
        <taxon>Agaricales</taxon>
        <taxon>Agaricineae</taxon>
        <taxon>Galeropsidaceae</taxon>
        <taxon>Panaeolus</taxon>
    </lineage>
</organism>
<dbReference type="Pfam" id="PF07690">
    <property type="entry name" value="MFS_1"/>
    <property type="match status" value="1"/>
</dbReference>
<comment type="subcellular location">
    <subcellularLocation>
        <location evidence="1">Membrane</location>
        <topology evidence="1">Multi-pass membrane protein</topology>
    </subcellularLocation>
</comment>
<evidence type="ECO:0000256" key="2">
    <source>
        <dbReference type="ARBA" id="ARBA00022448"/>
    </source>
</evidence>
<dbReference type="InterPro" id="IPR011701">
    <property type="entry name" value="MFS"/>
</dbReference>
<evidence type="ECO:0000256" key="3">
    <source>
        <dbReference type="ARBA" id="ARBA00022692"/>
    </source>
</evidence>
<feature type="transmembrane region" description="Helical" evidence="6">
    <location>
        <begin position="199"/>
        <end position="221"/>
    </location>
</feature>
<dbReference type="PROSITE" id="PS50850">
    <property type="entry name" value="MFS"/>
    <property type="match status" value="1"/>
</dbReference>
<evidence type="ECO:0000259" key="7">
    <source>
        <dbReference type="PROSITE" id="PS50850"/>
    </source>
</evidence>
<dbReference type="STRING" id="181874.A0A409V8S7"/>
<evidence type="ECO:0000256" key="5">
    <source>
        <dbReference type="ARBA" id="ARBA00023136"/>
    </source>
</evidence>
<dbReference type="AlphaFoldDB" id="A0A409V8S7"/>
<feature type="transmembrane region" description="Helical" evidence="6">
    <location>
        <begin position="131"/>
        <end position="154"/>
    </location>
</feature>
<feature type="domain" description="Major facilitator superfamily (MFS) profile" evidence="7">
    <location>
        <begin position="40"/>
        <end position="301"/>
    </location>
</feature>
<feature type="transmembrane region" description="Helical" evidence="6">
    <location>
        <begin position="166"/>
        <end position="187"/>
    </location>
</feature>
<dbReference type="FunFam" id="1.20.1250.20:FF:000034">
    <property type="entry name" value="MFS general substrate transporter"/>
    <property type="match status" value="1"/>
</dbReference>
<keyword evidence="2" id="KW-0813">Transport</keyword>
<dbReference type="GO" id="GO:0022857">
    <property type="term" value="F:transmembrane transporter activity"/>
    <property type="evidence" value="ECO:0007669"/>
    <property type="project" value="InterPro"/>
</dbReference>
<reference evidence="8 9" key="1">
    <citation type="journal article" date="2018" name="Evol. Lett.">
        <title>Horizontal gene cluster transfer increased hallucinogenic mushroom diversity.</title>
        <authorList>
            <person name="Reynolds H.T."/>
            <person name="Vijayakumar V."/>
            <person name="Gluck-Thaler E."/>
            <person name="Korotkin H.B."/>
            <person name="Matheny P.B."/>
            <person name="Slot J.C."/>
        </authorList>
    </citation>
    <scope>NUCLEOTIDE SEQUENCE [LARGE SCALE GENOMIC DNA]</scope>
    <source>
        <strain evidence="8 9">2629</strain>
    </source>
</reference>
<dbReference type="OrthoDB" id="2962993at2759"/>
<accession>A0A409V8S7</accession>
<dbReference type="EMBL" id="NHTK01006134">
    <property type="protein sequence ID" value="PPQ62988.1"/>
    <property type="molecule type" value="Genomic_DNA"/>
</dbReference>
<evidence type="ECO:0000313" key="9">
    <source>
        <dbReference type="Proteomes" id="UP000284842"/>
    </source>
</evidence>
<protein>
    <recommendedName>
        <fullName evidence="7">Major facilitator superfamily (MFS) profile domain-containing protein</fullName>
    </recommendedName>
</protein>
<feature type="transmembrane region" description="Helical" evidence="6">
    <location>
        <begin position="40"/>
        <end position="58"/>
    </location>
</feature>
<evidence type="ECO:0000256" key="4">
    <source>
        <dbReference type="ARBA" id="ARBA00022989"/>
    </source>
</evidence>
<evidence type="ECO:0000313" key="8">
    <source>
        <dbReference type="EMBL" id="PPQ62988.1"/>
    </source>
</evidence>
<evidence type="ECO:0000256" key="6">
    <source>
        <dbReference type="SAM" id="Phobius"/>
    </source>
</evidence>
<keyword evidence="9" id="KW-1185">Reference proteome</keyword>
<comment type="caution">
    <text evidence="8">The sequence shown here is derived from an EMBL/GenBank/DDBJ whole genome shotgun (WGS) entry which is preliminary data.</text>
</comment>
<proteinExistence type="predicted"/>
<keyword evidence="4 6" id="KW-1133">Transmembrane helix</keyword>
<dbReference type="InterPro" id="IPR020846">
    <property type="entry name" value="MFS_dom"/>
</dbReference>
<dbReference type="InterPro" id="IPR036259">
    <property type="entry name" value="MFS_trans_sf"/>
</dbReference>
<dbReference type="PANTHER" id="PTHR43791">
    <property type="entry name" value="PERMEASE-RELATED"/>
    <property type="match status" value="1"/>
</dbReference>
<gene>
    <name evidence="8" type="ORF">CVT24_006094</name>
</gene>
<keyword evidence="5 6" id="KW-0472">Membrane</keyword>
<dbReference type="Gene3D" id="1.20.1250.20">
    <property type="entry name" value="MFS general substrate transporter like domains"/>
    <property type="match status" value="1"/>
</dbReference>
<evidence type="ECO:0000256" key="1">
    <source>
        <dbReference type="ARBA" id="ARBA00004141"/>
    </source>
</evidence>
<dbReference type="PANTHER" id="PTHR43791:SF19">
    <property type="entry name" value="TRANSPORTER, PUTATIVE (AFU_ORTHOLOGUE AFUA_1G01812)-RELATED"/>
    <property type="match status" value="1"/>
</dbReference>
<feature type="transmembrane region" description="Helical" evidence="6">
    <location>
        <begin position="78"/>
        <end position="99"/>
    </location>
</feature>
<keyword evidence="3 6" id="KW-0812">Transmembrane</keyword>
<dbReference type="Proteomes" id="UP000284842">
    <property type="component" value="Unassembled WGS sequence"/>
</dbReference>
<dbReference type="GO" id="GO:0016020">
    <property type="term" value="C:membrane"/>
    <property type="evidence" value="ECO:0007669"/>
    <property type="project" value="UniProtKB-SubCell"/>
</dbReference>
<sequence>MHSRSSSRENSTVDSTLYSPDVDVSDIDEKRLMRKVDLHVVPWLSFLYLLSFLDRGTIGNAKLYNLEQDIGITDKQYLIALTVFFFPYALLEPASNVFLRRVKPSIWLSTMMLLWGIVTVMHGVIKDYGGLITVRVLLGATEAGLYPGIVFYISSWYKRSEMGSRIALFFSSATVAGAFSGLLAAAIANMDGIGGKAGWQWIFILEGLFTVVIAVISYWAIQDFPDDAKFLSEPERVFIIRRLQADMKLSAAGEKFSSKYVWQSLADRKTWIASEDFHFALGLFRRSSGIQSGNLHGLVRS</sequence>
<dbReference type="SUPFAM" id="SSF103473">
    <property type="entry name" value="MFS general substrate transporter"/>
    <property type="match status" value="1"/>
</dbReference>
<feature type="transmembrane region" description="Helical" evidence="6">
    <location>
        <begin position="106"/>
        <end position="125"/>
    </location>
</feature>
<name>A0A409V8S7_9AGAR</name>
<dbReference type="InParanoid" id="A0A409V8S7"/>